<evidence type="ECO:0000313" key="2">
    <source>
        <dbReference type="Proteomes" id="UP000035760"/>
    </source>
</evidence>
<gene>
    <name evidence="1" type="ORF">BN873_490025</name>
</gene>
<proteinExistence type="predicted"/>
<evidence type="ECO:0000313" key="1">
    <source>
        <dbReference type="EMBL" id="CDI03416.1"/>
    </source>
</evidence>
<name>W6M660_9GAMM</name>
<keyword evidence="2" id="KW-1185">Reference proteome</keyword>
<dbReference type="EMBL" id="CBTJ020000057">
    <property type="protein sequence ID" value="CDI03416.1"/>
    <property type="molecule type" value="Genomic_DNA"/>
</dbReference>
<dbReference type="STRING" id="1400863.BN873_490025"/>
<dbReference type="AlphaFoldDB" id="W6M660"/>
<reference evidence="1" key="2">
    <citation type="submission" date="2014-03" db="EMBL/GenBank/DDBJ databases">
        <title>Candidatus Competibacter-lineage genomes retrieved from metagenomes reveal functional metabolic diversity.</title>
        <authorList>
            <person name="McIlroy S.J."/>
            <person name="Albertsen M."/>
            <person name="Andresen E.K."/>
            <person name="Saunders A.M."/>
            <person name="Kristiansen R."/>
            <person name="Stokholm-Bjerregaard M."/>
            <person name="Nielsen K.L."/>
            <person name="Nielsen P.H."/>
        </authorList>
    </citation>
    <scope>NUCLEOTIDE SEQUENCE</scope>
    <source>
        <strain evidence="1">Run_A_D11</strain>
    </source>
</reference>
<sequence>MNALALANDGAAPQIQARTGRFMTPGRIKAQNRRFKGSGGVSQENRGGGFLPAFADTATGATYPSRFADGRPAPIHLLDGLPDEWVVARSTNGRVTAVKDSVVAGFLRAGRFYTRAQAAEAMTQH</sequence>
<dbReference type="Proteomes" id="UP000035760">
    <property type="component" value="Unassembled WGS sequence"/>
</dbReference>
<protein>
    <submittedName>
        <fullName evidence="1">Uncharacterized protein</fullName>
    </submittedName>
</protein>
<accession>W6M660</accession>
<organism evidence="1 2">
    <name type="scientific">Candidatus Competibacter denitrificans Run_A_D11</name>
    <dbReference type="NCBI Taxonomy" id="1400863"/>
    <lineage>
        <taxon>Bacteria</taxon>
        <taxon>Pseudomonadati</taxon>
        <taxon>Pseudomonadota</taxon>
        <taxon>Gammaproteobacteria</taxon>
        <taxon>Candidatus Competibacteraceae</taxon>
        <taxon>Candidatus Competibacter</taxon>
    </lineage>
</organism>
<reference evidence="1" key="1">
    <citation type="submission" date="2013-07" db="EMBL/GenBank/DDBJ databases">
        <authorList>
            <person name="McIlroy S."/>
        </authorList>
    </citation>
    <scope>NUCLEOTIDE SEQUENCE [LARGE SCALE GENOMIC DNA]</scope>
    <source>
        <strain evidence="1">Run_A_D11</strain>
    </source>
</reference>
<dbReference type="RefSeq" id="WP_071244183.1">
    <property type="nucleotide sequence ID" value="NZ_CBTJ020000057.1"/>
</dbReference>
<comment type="caution">
    <text evidence="1">The sequence shown here is derived from an EMBL/GenBank/DDBJ whole genome shotgun (WGS) entry which is preliminary data.</text>
</comment>